<keyword evidence="4 5" id="KW-0472">Membrane</keyword>
<dbReference type="PANTHER" id="PTHR10806:SF6">
    <property type="entry name" value="SIGNAL PEPTIDASE COMPLEX CATALYTIC SUBUNIT SEC11"/>
    <property type="match status" value="1"/>
</dbReference>
<evidence type="ECO:0000313" key="6">
    <source>
        <dbReference type="EMBL" id="AGB48300.1"/>
    </source>
</evidence>
<name>L0KUG3_METHD</name>
<evidence type="ECO:0000256" key="4">
    <source>
        <dbReference type="ARBA" id="ARBA00023136"/>
    </source>
</evidence>
<dbReference type="CDD" id="cd06530">
    <property type="entry name" value="S26_SPase_I"/>
    <property type="match status" value="1"/>
</dbReference>
<dbReference type="InterPro" id="IPR001733">
    <property type="entry name" value="Peptidase_S26B"/>
</dbReference>
<dbReference type="MEROPS" id="S26.017"/>
<evidence type="ECO:0000256" key="1">
    <source>
        <dbReference type="ARBA" id="ARBA00004370"/>
    </source>
</evidence>
<dbReference type="AlphaFoldDB" id="L0KUG3"/>
<dbReference type="EMBL" id="CP003362">
    <property type="protein sequence ID" value="AGB48300.1"/>
    <property type="molecule type" value="Genomic_DNA"/>
</dbReference>
<evidence type="ECO:0000256" key="2">
    <source>
        <dbReference type="ARBA" id="ARBA00022692"/>
    </source>
</evidence>
<dbReference type="KEGG" id="mhz:Metho_0002"/>
<keyword evidence="2 5" id="KW-0812">Transmembrane</keyword>
<reference evidence="7" key="1">
    <citation type="submission" date="2012-02" db="EMBL/GenBank/DDBJ databases">
        <title>Complete sequence of chromosome of Methanomethylovorans hollandica DSM 15978.</title>
        <authorList>
            <person name="Lucas S."/>
            <person name="Copeland A."/>
            <person name="Lapidus A."/>
            <person name="Glavina del Rio T."/>
            <person name="Dalin E."/>
            <person name="Tice H."/>
            <person name="Bruce D."/>
            <person name="Goodwin L."/>
            <person name="Pitluck S."/>
            <person name="Peters L."/>
            <person name="Mikhailova N."/>
            <person name="Held B."/>
            <person name="Kyrpides N."/>
            <person name="Mavromatis K."/>
            <person name="Ivanova N."/>
            <person name="Brettin T."/>
            <person name="Detter J.C."/>
            <person name="Han C."/>
            <person name="Larimer F."/>
            <person name="Land M."/>
            <person name="Hauser L."/>
            <person name="Markowitz V."/>
            <person name="Cheng J.-F."/>
            <person name="Hugenholtz P."/>
            <person name="Woyke T."/>
            <person name="Wu D."/>
            <person name="Spring S."/>
            <person name="Schroeder M."/>
            <person name="Brambilla E."/>
            <person name="Klenk H.-P."/>
            <person name="Eisen J.A."/>
        </authorList>
    </citation>
    <scope>NUCLEOTIDE SEQUENCE [LARGE SCALE GENOMIC DNA]</scope>
    <source>
        <strain evidence="7">DSM 15978 / NBRC 107637 / DMS1</strain>
    </source>
</reference>
<evidence type="ECO:0000256" key="3">
    <source>
        <dbReference type="ARBA" id="ARBA00022989"/>
    </source>
</evidence>
<proteinExistence type="predicted"/>
<feature type="transmembrane region" description="Helical" evidence="5">
    <location>
        <begin position="53"/>
        <end position="77"/>
    </location>
</feature>
<keyword evidence="7" id="KW-1185">Reference proteome</keyword>
<gene>
    <name evidence="6" type="ordered locus">Metho_0002</name>
</gene>
<dbReference type="InterPro" id="IPR036286">
    <property type="entry name" value="LexA/Signal_pep-like_sf"/>
</dbReference>
<evidence type="ECO:0000313" key="7">
    <source>
        <dbReference type="Proteomes" id="UP000010866"/>
    </source>
</evidence>
<dbReference type="Proteomes" id="UP000010866">
    <property type="component" value="Chromosome"/>
</dbReference>
<dbReference type="Gene3D" id="2.10.109.10">
    <property type="entry name" value="Umud Fragment, subunit A"/>
    <property type="match status" value="1"/>
</dbReference>
<dbReference type="SUPFAM" id="SSF51306">
    <property type="entry name" value="LexA/Signal peptidase"/>
    <property type="match status" value="1"/>
</dbReference>
<dbReference type="HOGENOM" id="CLU_054902_1_1_2"/>
<keyword evidence="3 5" id="KW-1133">Transmembrane helix</keyword>
<protein>
    <submittedName>
        <fullName evidence="6">Signal peptidase I</fullName>
    </submittedName>
</protein>
<dbReference type="InterPro" id="IPR019533">
    <property type="entry name" value="Peptidase_S26"/>
</dbReference>
<accession>L0KUG3</accession>
<evidence type="ECO:0000256" key="5">
    <source>
        <dbReference type="SAM" id="Phobius"/>
    </source>
</evidence>
<organism evidence="6 7">
    <name type="scientific">Methanomethylovorans hollandica (strain DSM 15978 / NBRC 107637 / DMS1)</name>
    <dbReference type="NCBI Taxonomy" id="867904"/>
    <lineage>
        <taxon>Archaea</taxon>
        <taxon>Methanobacteriati</taxon>
        <taxon>Methanobacteriota</taxon>
        <taxon>Stenosarchaea group</taxon>
        <taxon>Methanomicrobia</taxon>
        <taxon>Methanosarcinales</taxon>
        <taxon>Methanosarcinaceae</taxon>
        <taxon>Methanomethylovorans</taxon>
    </lineage>
</organism>
<dbReference type="GO" id="GO:0016020">
    <property type="term" value="C:membrane"/>
    <property type="evidence" value="ECO:0007669"/>
    <property type="project" value="UniProtKB-SubCell"/>
</dbReference>
<comment type="subcellular location">
    <subcellularLocation>
        <location evidence="1">Membrane</location>
    </subcellularLocation>
</comment>
<sequence>MLCCYIVVMERRKLLYHFYLKASGERMDLKEGIKTFRESENFYISLARDITSVAAAVLLFSTISYLIFGMWTPMVAVESGSMEPHMNIGDIIFIQNIERTSVITKDDASTDYVSFKDKGDVILYRPYGREEVIPIIHRAMYFVKAGEPMWKGGPVAPHDGYITKGDNEQTNMIYDQQGQISYLTPVKEEWIIGIARYRIPYIGKIRLMLPF</sequence>
<dbReference type="STRING" id="867904.Metho_0002"/>
<dbReference type="GO" id="GO:0006465">
    <property type="term" value="P:signal peptide processing"/>
    <property type="evidence" value="ECO:0007669"/>
    <property type="project" value="InterPro"/>
</dbReference>
<dbReference type="PANTHER" id="PTHR10806">
    <property type="entry name" value="SIGNAL PEPTIDASE COMPLEX CATALYTIC SUBUNIT SEC11"/>
    <property type="match status" value="1"/>
</dbReference>
<dbReference type="GO" id="GO:0004252">
    <property type="term" value="F:serine-type endopeptidase activity"/>
    <property type="evidence" value="ECO:0007669"/>
    <property type="project" value="InterPro"/>
</dbReference>